<dbReference type="InterPro" id="IPR013105">
    <property type="entry name" value="TPR_2"/>
</dbReference>
<dbReference type="Gene3D" id="1.25.40.10">
    <property type="entry name" value="Tetratricopeptide repeat domain"/>
    <property type="match status" value="2"/>
</dbReference>
<keyword evidence="6" id="KW-0472">Membrane</keyword>
<feature type="repeat" description="WD" evidence="4">
    <location>
        <begin position="385"/>
        <end position="426"/>
    </location>
</feature>
<keyword evidence="6" id="KW-1133">Transmembrane helix</keyword>
<dbReference type="InterPro" id="IPR036322">
    <property type="entry name" value="WD40_repeat_dom_sf"/>
</dbReference>
<dbReference type="SMART" id="SM00028">
    <property type="entry name" value="TPR"/>
    <property type="match status" value="3"/>
</dbReference>
<keyword evidence="6" id="KW-0812">Transmembrane</keyword>
<feature type="domain" description="Novel STAND NTPase 1" evidence="7">
    <location>
        <begin position="1"/>
        <end position="237"/>
    </location>
</feature>
<dbReference type="InterPro" id="IPR001680">
    <property type="entry name" value="WD40_rpt"/>
</dbReference>
<dbReference type="PROSITE" id="PS00678">
    <property type="entry name" value="WD_REPEATS_1"/>
    <property type="match status" value="1"/>
</dbReference>
<name>U7QPF8_9CYAN</name>
<evidence type="ECO:0000256" key="2">
    <source>
        <dbReference type="ARBA" id="ARBA00022737"/>
    </source>
</evidence>
<feature type="transmembrane region" description="Helical" evidence="6">
    <location>
        <begin position="283"/>
        <end position="304"/>
    </location>
</feature>
<evidence type="ECO:0000256" key="1">
    <source>
        <dbReference type="ARBA" id="ARBA00022574"/>
    </source>
</evidence>
<dbReference type="InterPro" id="IPR019775">
    <property type="entry name" value="WD40_repeat_CS"/>
</dbReference>
<dbReference type="PROSITE" id="PS50082">
    <property type="entry name" value="WD_REPEATS_2"/>
    <property type="match status" value="1"/>
</dbReference>
<dbReference type="Pfam" id="PF00400">
    <property type="entry name" value="WD40"/>
    <property type="match status" value="1"/>
</dbReference>
<dbReference type="Pfam" id="PF20703">
    <property type="entry name" value="nSTAND1"/>
    <property type="match status" value="1"/>
</dbReference>
<dbReference type="InterPro" id="IPR049052">
    <property type="entry name" value="nSTAND1"/>
</dbReference>
<dbReference type="PANTHER" id="PTHR19848:SF8">
    <property type="entry name" value="F-BOX AND WD REPEAT DOMAIN CONTAINING 7"/>
    <property type="match status" value="1"/>
</dbReference>
<proteinExistence type="predicted"/>
<evidence type="ECO:0000313" key="9">
    <source>
        <dbReference type="Proteomes" id="UP000017127"/>
    </source>
</evidence>
<reference evidence="8 9" key="1">
    <citation type="journal article" date="2013" name="Front. Microbiol.">
        <title>Comparative genomic analyses of the cyanobacterium, Lyngbya aestuarii BL J, a powerful hydrogen producer.</title>
        <authorList>
            <person name="Kothari A."/>
            <person name="Vaughn M."/>
            <person name="Garcia-Pichel F."/>
        </authorList>
    </citation>
    <scope>NUCLEOTIDE SEQUENCE [LARGE SCALE GENOMIC DNA]</scope>
    <source>
        <strain evidence="8 9">BL J</strain>
    </source>
</reference>
<feature type="repeat" description="TPR" evidence="5">
    <location>
        <begin position="494"/>
        <end position="527"/>
    </location>
</feature>
<feature type="repeat" description="TPR" evidence="5">
    <location>
        <begin position="455"/>
        <end position="488"/>
    </location>
</feature>
<dbReference type="SUPFAM" id="SSF50978">
    <property type="entry name" value="WD40 repeat-like"/>
    <property type="match status" value="1"/>
</dbReference>
<keyword evidence="9" id="KW-1185">Reference proteome</keyword>
<dbReference type="Proteomes" id="UP000017127">
    <property type="component" value="Unassembled WGS sequence"/>
</dbReference>
<protein>
    <submittedName>
        <fullName evidence="8">Tetratricopeptide repeat family protein</fullName>
    </submittedName>
</protein>
<keyword evidence="2" id="KW-0677">Repeat</keyword>
<gene>
    <name evidence="8" type="ORF">M595_0129</name>
</gene>
<keyword evidence="1 4" id="KW-0853">WD repeat</keyword>
<dbReference type="SUPFAM" id="SSF48452">
    <property type="entry name" value="TPR-like"/>
    <property type="match status" value="1"/>
</dbReference>
<evidence type="ECO:0000256" key="3">
    <source>
        <dbReference type="ARBA" id="ARBA00022803"/>
    </source>
</evidence>
<dbReference type="EMBL" id="AUZM01000001">
    <property type="protein sequence ID" value="ERT09864.1"/>
    <property type="molecule type" value="Genomic_DNA"/>
</dbReference>
<evidence type="ECO:0000256" key="4">
    <source>
        <dbReference type="PROSITE-ProRule" id="PRU00221"/>
    </source>
</evidence>
<dbReference type="InterPro" id="IPR011990">
    <property type="entry name" value="TPR-like_helical_dom_sf"/>
</dbReference>
<dbReference type="PATRIC" id="fig|1348334.3.peg.127"/>
<dbReference type="Gene3D" id="2.130.10.10">
    <property type="entry name" value="YVTN repeat-like/Quinoprotein amine dehydrogenase"/>
    <property type="match status" value="1"/>
</dbReference>
<evidence type="ECO:0000256" key="5">
    <source>
        <dbReference type="PROSITE-ProRule" id="PRU00339"/>
    </source>
</evidence>
<organism evidence="8 9">
    <name type="scientific">Lyngbya aestuarii BL J</name>
    <dbReference type="NCBI Taxonomy" id="1348334"/>
    <lineage>
        <taxon>Bacteria</taxon>
        <taxon>Bacillati</taxon>
        <taxon>Cyanobacteriota</taxon>
        <taxon>Cyanophyceae</taxon>
        <taxon>Oscillatoriophycideae</taxon>
        <taxon>Oscillatoriales</taxon>
        <taxon>Microcoleaceae</taxon>
        <taxon>Lyngbya</taxon>
    </lineage>
</organism>
<keyword evidence="3 5" id="KW-0802">TPR repeat</keyword>
<dbReference type="InterPro" id="IPR015943">
    <property type="entry name" value="WD40/YVTN_repeat-like_dom_sf"/>
</dbReference>
<dbReference type="SMART" id="SM00320">
    <property type="entry name" value="WD40"/>
    <property type="match status" value="1"/>
</dbReference>
<sequence length="627" mass="71304">MRADFLGNALSYRPLADVLQQGNIMLGPMNENELRDIVEKPAQKLGVSFEGGLVERILKDVDKNPGNLPLLEFALTELWKKRNGKQLTHKAYEEIGEVDGALTRYADDKFSKLKVEEKEQVRRIFVQLVQPGAGTEDTRRVATKADVNEPNWNLVKKLADERLVVTSRTVIARETTENSQPQPDNIKEQETVEVVHEALIKNWGQLRQWMETDREFRTWQERLRESERQWEEMNRDNGLLLRGAALLLASEQLKKRGDELSQNERKFIQKSQKYKQRQHQRTIGFLTASFVTISGVAAVAVWQWREANISKENALIGENNANFRAEIATLEPRLNSSLAVQMDVIKLNQKLQQRAIATTSDIEIQGADLLRQIVDWSGHKEINSLKGHESPVNSVAFSRDGDMIASGSDDKTVKLWNFNRDELLKHACSWMSDYLKNNPNVTEDERRFCEVEASATALFLQGEHQAAQGKIDEAVSQFKEAVKLDPKYSLDWAAASFVRSGNLLVRVYKFDEAIAAFNQAQEFDSNIEITASDWNKLCWQGSVNKQAEKVMFACNKAVELAPENGWIYSSRGLARALTGDFNGAVEDFEMFVQLGGNEEEKALRNGWIESLKKNENPFTDEILEGLR</sequence>
<accession>U7QPF8</accession>
<dbReference type="PROSITE" id="PS50005">
    <property type="entry name" value="TPR"/>
    <property type="match status" value="2"/>
</dbReference>
<evidence type="ECO:0000259" key="7">
    <source>
        <dbReference type="Pfam" id="PF20703"/>
    </source>
</evidence>
<dbReference type="InterPro" id="IPR019734">
    <property type="entry name" value="TPR_rpt"/>
</dbReference>
<dbReference type="Pfam" id="PF07719">
    <property type="entry name" value="TPR_2"/>
    <property type="match status" value="1"/>
</dbReference>
<dbReference type="PANTHER" id="PTHR19848">
    <property type="entry name" value="WD40 REPEAT PROTEIN"/>
    <property type="match status" value="1"/>
</dbReference>
<evidence type="ECO:0000256" key="6">
    <source>
        <dbReference type="SAM" id="Phobius"/>
    </source>
</evidence>
<dbReference type="AlphaFoldDB" id="U7QPF8"/>
<evidence type="ECO:0000313" key="8">
    <source>
        <dbReference type="EMBL" id="ERT09864.1"/>
    </source>
</evidence>
<comment type="caution">
    <text evidence="8">The sequence shown here is derived from an EMBL/GenBank/DDBJ whole genome shotgun (WGS) entry which is preliminary data.</text>
</comment>
<dbReference type="PROSITE" id="PS50294">
    <property type="entry name" value="WD_REPEATS_REGION"/>
    <property type="match status" value="1"/>
</dbReference>